<dbReference type="RefSeq" id="WP_105941724.1">
    <property type="nucleotide sequence ID" value="NZ_CP027433.1"/>
</dbReference>
<dbReference type="PANTHER" id="PTHR30535:SF7">
    <property type="entry name" value="IRON(III) DICITRATE-BINDING PROTEIN"/>
    <property type="match status" value="1"/>
</dbReference>
<sequence>MRTLTTAAAAFTAAALTFTLTACGTGNDDDADRGAISLQNCGRTVTLDAPATRALTVNQGATESALAVGAQDDLIGTAYLDDQIAPRFKEAYDAIPVIAPKYPDLETVISKKPDLVAASYGSAFAEDGIGTRDELANLDIATYVSPFGCENKADRPAASWDAIADEVSDYGTLFGRSDAADDVNQKMRDTLAELKEKQAGKDTTIMWWDAETEAPSVGGKSGGPQLIIDAVGATNVFGDLDGNWADTSWEQVIKADPDVIVLIDANFSTAESKRQYIENDPALQGLTAVKNKSYIVIPFSESTPGARTIDGAVTLSEALEKR</sequence>
<keyword evidence="2" id="KW-0732">Signal</keyword>
<dbReference type="PROSITE" id="PS50983">
    <property type="entry name" value="FE_B12_PBP"/>
    <property type="match status" value="1"/>
</dbReference>
<dbReference type="PROSITE" id="PS51257">
    <property type="entry name" value="PROKAR_LIPOPROTEIN"/>
    <property type="match status" value="1"/>
</dbReference>
<protein>
    <submittedName>
        <fullName evidence="4">Iron ABC transporter substrate-binding protein</fullName>
    </submittedName>
</protein>
<name>A0A2S0KE88_9ACTN</name>
<reference evidence="4 5" key="1">
    <citation type="submission" date="2018-03" db="EMBL/GenBank/DDBJ databases">
        <title>Characteristics and genome of n-alkane degrading marine bacteria Gordonia iterans isolated from crude oil contaminated in Tae-an, South Korea.</title>
        <authorList>
            <person name="Lee S.-S."/>
            <person name="Kim H."/>
        </authorList>
    </citation>
    <scope>NUCLEOTIDE SEQUENCE [LARGE SCALE GENOMIC DNA]</scope>
    <source>
        <strain evidence="4 5">Co17</strain>
    </source>
</reference>
<evidence type="ECO:0000259" key="3">
    <source>
        <dbReference type="PROSITE" id="PS50983"/>
    </source>
</evidence>
<dbReference type="InterPro" id="IPR050902">
    <property type="entry name" value="ABC_Transporter_SBP"/>
</dbReference>
<dbReference type="AlphaFoldDB" id="A0A2S0KE88"/>
<feature type="chain" id="PRO_5039604838" evidence="2">
    <location>
        <begin position="23"/>
        <end position="322"/>
    </location>
</feature>
<dbReference type="KEGG" id="git:C6V83_06640"/>
<dbReference type="Gene3D" id="3.40.50.1980">
    <property type="entry name" value="Nitrogenase molybdenum iron protein domain"/>
    <property type="match status" value="2"/>
</dbReference>
<evidence type="ECO:0000313" key="5">
    <source>
        <dbReference type="Proteomes" id="UP000239814"/>
    </source>
</evidence>
<dbReference type="EMBL" id="CP027433">
    <property type="protein sequence ID" value="AVL99992.1"/>
    <property type="molecule type" value="Genomic_DNA"/>
</dbReference>
<dbReference type="Proteomes" id="UP000239814">
    <property type="component" value="Chromosome"/>
</dbReference>
<gene>
    <name evidence="4" type="ORF">C6V83_06640</name>
</gene>
<dbReference type="SUPFAM" id="SSF53807">
    <property type="entry name" value="Helical backbone' metal receptor"/>
    <property type="match status" value="1"/>
</dbReference>
<proteinExistence type="inferred from homology"/>
<evidence type="ECO:0000256" key="2">
    <source>
        <dbReference type="SAM" id="SignalP"/>
    </source>
</evidence>
<feature type="signal peptide" evidence="2">
    <location>
        <begin position="1"/>
        <end position="22"/>
    </location>
</feature>
<evidence type="ECO:0000313" key="4">
    <source>
        <dbReference type="EMBL" id="AVL99992.1"/>
    </source>
</evidence>
<evidence type="ECO:0000256" key="1">
    <source>
        <dbReference type="ARBA" id="ARBA00008814"/>
    </source>
</evidence>
<accession>A0A2S0KE88</accession>
<dbReference type="InterPro" id="IPR002491">
    <property type="entry name" value="ABC_transptr_periplasmic_BD"/>
</dbReference>
<feature type="domain" description="Fe/B12 periplasmic-binding" evidence="3">
    <location>
        <begin position="53"/>
        <end position="322"/>
    </location>
</feature>
<comment type="similarity">
    <text evidence="1">Belongs to the bacterial solute-binding protein 8 family.</text>
</comment>
<keyword evidence="5" id="KW-1185">Reference proteome</keyword>
<dbReference type="Pfam" id="PF01497">
    <property type="entry name" value="Peripla_BP_2"/>
    <property type="match status" value="1"/>
</dbReference>
<dbReference type="OrthoDB" id="9797850at2"/>
<organism evidence="4 5">
    <name type="scientific">Gordonia iterans</name>
    <dbReference type="NCBI Taxonomy" id="1004901"/>
    <lineage>
        <taxon>Bacteria</taxon>
        <taxon>Bacillati</taxon>
        <taxon>Actinomycetota</taxon>
        <taxon>Actinomycetes</taxon>
        <taxon>Mycobacteriales</taxon>
        <taxon>Gordoniaceae</taxon>
        <taxon>Gordonia</taxon>
    </lineage>
</organism>
<dbReference type="PANTHER" id="PTHR30535">
    <property type="entry name" value="VITAMIN B12-BINDING PROTEIN"/>
    <property type="match status" value="1"/>
</dbReference>